<evidence type="ECO:0000256" key="3">
    <source>
        <dbReference type="ARBA" id="ARBA00009347"/>
    </source>
</evidence>
<dbReference type="PANTHER" id="PTHR42807">
    <property type="entry name" value="GLUTARYL-COA DEHYDROGENASE, MITOCHONDRIAL"/>
    <property type="match status" value="1"/>
</dbReference>
<evidence type="ECO:0000259" key="10">
    <source>
        <dbReference type="Pfam" id="PF02770"/>
    </source>
</evidence>
<evidence type="ECO:0000256" key="4">
    <source>
        <dbReference type="ARBA" id="ARBA00022630"/>
    </source>
</evidence>
<evidence type="ECO:0000256" key="7">
    <source>
        <dbReference type="ARBA" id="ARBA00023002"/>
    </source>
</evidence>
<comment type="cofactor">
    <cofactor evidence="1">
        <name>FAD</name>
        <dbReference type="ChEBI" id="CHEBI:57692"/>
    </cofactor>
</comment>
<dbReference type="InterPro" id="IPR009075">
    <property type="entry name" value="AcylCo_DH/oxidase_C"/>
</dbReference>
<dbReference type="FunFam" id="1.10.540.10:FF:000002">
    <property type="entry name" value="Acyl-CoA dehydrogenase FadE19"/>
    <property type="match status" value="1"/>
</dbReference>
<evidence type="ECO:0000256" key="2">
    <source>
        <dbReference type="ARBA" id="ARBA00004305"/>
    </source>
</evidence>
<organism evidence="12">
    <name type="scientific">marine metagenome</name>
    <dbReference type="NCBI Taxonomy" id="408172"/>
    <lineage>
        <taxon>unclassified sequences</taxon>
        <taxon>metagenomes</taxon>
        <taxon>ecological metagenomes</taxon>
    </lineage>
</organism>
<dbReference type="GO" id="GO:0050660">
    <property type="term" value="F:flavin adenine dinucleotide binding"/>
    <property type="evidence" value="ECO:0007669"/>
    <property type="project" value="InterPro"/>
</dbReference>
<protein>
    <recommendedName>
        <fullName evidence="13">Acyl-CoA dehydrogenase</fullName>
    </recommendedName>
</protein>
<evidence type="ECO:0008006" key="13">
    <source>
        <dbReference type="Google" id="ProtNLM"/>
    </source>
</evidence>
<dbReference type="PANTHER" id="PTHR42807:SF1">
    <property type="entry name" value="GLUTARYL-COA DEHYDROGENASE, MITOCHONDRIAL"/>
    <property type="match status" value="1"/>
</dbReference>
<sequence length="390" mass="42791">MKKLGPDFYNITDLLTEEELLIQQTAYDFVQKEFMPVINDHFENSTFPMELVPKLGELGFMGSPLPESSGGAGVSNVAYGLILHELERGDSGLRSFASVQGALVMYPIHAYGSDEQKAKWLPELGAGTKIGSFGLTEPNFGSNPGGMATRCKRDGDGWIINGNKMWITNGSLADVSVVWARDEDGLVRGFLLEKGMEGFTTSDIHGKLSLRASITSELSMANVRVPDSARLPNIEGLKGPLSCLTQARYGIAWGMVGCAIDCYNIALEYSKERKQFSKPIGGYQLTQAKLAEMVTRITEAQLLVYRLGRLKDEGKMTFQQVSMAKRNNCELARDVARISRGILGANGITEDYSPMRHMANIESVYTYEGTHEMHTLILGQDVTGLAAYDS</sequence>
<dbReference type="GO" id="GO:0046949">
    <property type="term" value="P:fatty-acyl-CoA biosynthetic process"/>
    <property type="evidence" value="ECO:0007669"/>
    <property type="project" value="TreeGrafter"/>
</dbReference>
<evidence type="ECO:0000259" key="9">
    <source>
        <dbReference type="Pfam" id="PF00441"/>
    </source>
</evidence>
<dbReference type="Pfam" id="PF00441">
    <property type="entry name" value="Acyl-CoA_dh_1"/>
    <property type="match status" value="1"/>
</dbReference>
<evidence type="ECO:0000256" key="6">
    <source>
        <dbReference type="ARBA" id="ARBA00022946"/>
    </source>
</evidence>
<dbReference type="Pfam" id="PF02771">
    <property type="entry name" value="Acyl-CoA_dh_N"/>
    <property type="match status" value="1"/>
</dbReference>
<keyword evidence="6" id="KW-0809">Transit peptide</keyword>
<gene>
    <name evidence="12" type="ORF">METZ01_LOCUS10286</name>
</gene>
<keyword evidence="7" id="KW-0560">Oxidoreductase</keyword>
<dbReference type="GO" id="GO:0033539">
    <property type="term" value="P:fatty acid beta-oxidation using acyl-CoA dehydrogenase"/>
    <property type="evidence" value="ECO:0007669"/>
    <property type="project" value="TreeGrafter"/>
</dbReference>
<dbReference type="GO" id="GO:0005759">
    <property type="term" value="C:mitochondrial matrix"/>
    <property type="evidence" value="ECO:0007669"/>
    <property type="project" value="UniProtKB-SubCell"/>
</dbReference>
<dbReference type="InterPro" id="IPR046373">
    <property type="entry name" value="Acyl-CoA_Oxase/DH_mid-dom_sf"/>
</dbReference>
<dbReference type="InterPro" id="IPR006091">
    <property type="entry name" value="Acyl-CoA_Oxase/DH_mid-dom"/>
</dbReference>
<keyword evidence="4" id="KW-0285">Flavoprotein</keyword>
<comment type="similarity">
    <text evidence="3">Belongs to the acyl-CoA dehydrogenase family.</text>
</comment>
<evidence type="ECO:0000256" key="5">
    <source>
        <dbReference type="ARBA" id="ARBA00022827"/>
    </source>
</evidence>
<dbReference type="EMBL" id="UINC01000556">
    <property type="protein sequence ID" value="SUZ57432.1"/>
    <property type="molecule type" value="Genomic_DNA"/>
</dbReference>
<feature type="domain" description="Acyl-CoA oxidase/dehydrogenase middle" evidence="10">
    <location>
        <begin position="132"/>
        <end position="223"/>
    </location>
</feature>
<dbReference type="GO" id="GO:0000062">
    <property type="term" value="F:fatty-acyl-CoA binding"/>
    <property type="evidence" value="ECO:0007669"/>
    <property type="project" value="TreeGrafter"/>
</dbReference>
<feature type="domain" description="Acyl-CoA dehydrogenase/oxidase N-terminal" evidence="11">
    <location>
        <begin position="16"/>
        <end position="127"/>
    </location>
</feature>
<keyword evidence="8" id="KW-0496">Mitochondrion</keyword>
<evidence type="ECO:0000313" key="12">
    <source>
        <dbReference type="EMBL" id="SUZ57432.1"/>
    </source>
</evidence>
<comment type="subcellular location">
    <subcellularLocation>
        <location evidence="2">Mitochondrion matrix</location>
    </subcellularLocation>
</comment>
<evidence type="ECO:0000256" key="1">
    <source>
        <dbReference type="ARBA" id="ARBA00001974"/>
    </source>
</evidence>
<name>A0A381NS63_9ZZZZ</name>
<proteinExistence type="inferred from homology"/>
<dbReference type="InterPro" id="IPR036250">
    <property type="entry name" value="AcylCo_DH-like_C"/>
</dbReference>
<dbReference type="SUPFAM" id="SSF47203">
    <property type="entry name" value="Acyl-CoA dehydrogenase C-terminal domain-like"/>
    <property type="match status" value="1"/>
</dbReference>
<dbReference type="InterPro" id="IPR009100">
    <property type="entry name" value="AcylCoA_DH/oxidase_NM_dom_sf"/>
</dbReference>
<dbReference type="Pfam" id="PF02770">
    <property type="entry name" value="Acyl-CoA_dh_M"/>
    <property type="match status" value="1"/>
</dbReference>
<reference evidence="12" key="1">
    <citation type="submission" date="2018-05" db="EMBL/GenBank/DDBJ databases">
        <authorList>
            <person name="Lanie J.A."/>
            <person name="Ng W.-L."/>
            <person name="Kazmierczak K.M."/>
            <person name="Andrzejewski T.M."/>
            <person name="Davidsen T.M."/>
            <person name="Wayne K.J."/>
            <person name="Tettelin H."/>
            <person name="Glass J.I."/>
            <person name="Rusch D."/>
            <person name="Podicherti R."/>
            <person name="Tsui H.-C.T."/>
            <person name="Winkler M.E."/>
        </authorList>
    </citation>
    <scope>NUCLEOTIDE SEQUENCE</scope>
</reference>
<dbReference type="InterPro" id="IPR052033">
    <property type="entry name" value="Glutaryl-CoA_DH_mitochondrial"/>
</dbReference>
<dbReference type="Gene3D" id="1.10.540.10">
    <property type="entry name" value="Acyl-CoA dehydrogenase/oxidase, N-terminal domain"/>
    <property type="match status" value="1"/>
</dbReference>
<dbReference type="GO" id="GO:0004361">
    <property type="term" value="F:glutaryl-CoA dehydrogenase activity"/>
    <property type="evidence" value="ECO:0007669"/>
    <property type="project" value="TreeGrafter"/>
</dbReference>
<feature type="domain" description="Acyl-CoA dehydrogenase/oxidase C-terminal" evidence="9">
    <location>
        <begin position="236"/>
        <end position="381"/>
    </location>
</feature>
<accession>A0A381NS63</accession>
<dbReference type="SUPFAM" id="SSF56645">
    <property type="entry name" value="Acyl-CoA dehydrogenase NM domain-like"/>
    <property type="match status" value="1"/>
</dbReference>
<evidence type="ECO:0000256" key="8">
    <source>
        <dbReference type="ARBA" id="ARBA00023128"/>
    </source>
</evidence>
<keyword evidence="5" id="KW-0274">FAD</keyword>
<dbReference type="AlphaFoldDB" id="A0A381NS63"/>
<dbReference type="InterPro" id="IPR013786">
    <property type="entry name" value="AcylCoA_DH/ox_N"/>
</dbReference>
<dbReference type="Gene3D" id="1.20.140.10">
    <property type="entry name" value="Butyryl-CoA Dehydrogenase, subunit A, domain 3"/>
    <property type="match status" value="1"/>
</dbReference>
<dbReference type="Gene3D" id="2.40.110.10">
    <property type="entry name" value="Butyryl-CoA Dehydrogenase, subunit A, domain 2"/>
    <property type="match status" value="1"/>
</dbReference>
<dbReference type="InterPro" id="IPR037069">
    <property type="entry name" value="AcylCoA_DH/ox_N_sf"/>
</dbReference>
<evidence type="ECO:0000259" key="11">
    <source>
        <dbReference type="Pfam" id="PF02771"/>
    </source>
</evidence>